<dbReference type="FunFam" id="2.40.270.10:FF:000006">
    <property type="entry name" value="DNA-directed RNA polymerase subunit beta"/>
    <property type="match status" value="1"/>
</dbReference>
<keyword evidence="10" id="KW-0539">Nucleus</keyword>
<dbReference type="EC" id="2.7.7.6" evidence="14"/>
<feature type="domain" description="RNA polymerase Rpb2" evidence="20">
    <location>
        <begin position="459"/>
        <end position="523"/>
    </location>
</feature>
<dbReference type="FunFam" id="2.40.270.10:FF:000011">
    <property type="entry name" value="DNA-directed RNA polymerase subunit beta"/>
    <property type="match status" value="1"/>
</dbReference>
<feature type="domain" description="DNA-directed RNA polymerase subunit 2 hybrid-binding" evidence="16">
    <location>
        <begin position="671"/>
        <end position="1036"/>
    </location>
</feature>
<evidence type="ECO:0000256" key="15">
    <source>
        <dbReference type="SAM" id="MobiDB-lite"/>
    </source>
</evidence>
<dbReference type="Gene3D" id="2.40.50.150">
    <property type="match status" value="1"/>
</dbReference>
<feature type="compositionally biased region" description="Polar residues" evidence="15">
    <location>
        <begin position="12"/>
        <end position="21"/>
    </location>
</feature>
<dbReference type="FunCoup" id="D8LXL2">
    <property type="interactions" value="376"/>
</dbReference>
<accession>D8LXL2</accession>
<feature type="domain" description="RNA polymerase Rpb2" evidence="18">
    <location>
        <begin position="212"/>
        <end position="374"/>
    </location>
</feature>
<evidence type="ECO:0000313" key="23">
    <source>
        <dbReference type="EMBL" id="CBK21098.2"/>
    </source>
</evidence>
<dbReference type="InterPro" id="IPR007642">
    <property type="entry name" value="RNA_pol_Rpb2_2"/>
</dbReference>
<dbReference type="Pfam" id="PF04561">
    <property type="entry name" value="RNA_pol_Rpb2_2"/>
    <property type="match status" value="1"/>
</dbReference>
<dbReference type="InterPro" id="IPR014724">
    <property type="entry name" value="RNA_pol_RPB2_OB-fold"/>
</dbReference>
<dbReference type="Pfam" id="PF04563">
    <property type="entry name" value="RNA_pol_Rpb2_1"/>
    <property type="match status" value="1"/>
</dbReference>
<reference evidence="22" key="1">
    <citation type="submission" date="2010-02" db="EMBL/GenBank/DDBJ databases">
        <title>Sequencing and annotation of the Blastocystis hominis genome.</title>
        <authorList>
            <person name="Wincker P."/>
        </authorList>
    </citation>
    <scope>NUCLEOTIDE SEQUENCE</scope>
    <source>
        <strain evidence="22">Singapore isolate B</strain>
    </source>
</reference>
<dbReference type="Pfam" id="PF04560">
    <property type="entry name" value="RNA_pol_Rpb2_7"/>
    <property type="match status" value="1"/>
</dbReference>
<keyword evidence="7" id="KW-0863">Zinc-finger</keyword>
<keyword evidence="5 14" id="KW-0548">Nucleotidyltransferase</keyword>
<dbReference type="GO" id="GO:0032549">
    <property type="term" value="F:ribonucleoside binding"/>
    <property type="evidence" value="ECO:0007669"/>
    <property type="project" value="InterPro"/>
</dbReference>
<keyword evidence="9 14" id="KW-0804">Transcription</keyword>
<dbReference type="Pfam" id="PF04565">
    <property type="entry name" value="RNA_pol_Rpb2_3"/>
    <property type="match status" value="1"/>
</dbReference>
<comment type="subcellular location">
    <subcellularLocation>
        <location evidence="1">Nucleus</location>
        <location evidence="1">Nucleolus</location>
    </subcellularLocation>
</comment>
<dbReference type="InterPro" id="IPR037033">
    <property type="entry name" value="DNA-dir_RNAP_su2_hyb_sf"/>
</dbReference>
<evidence type="ECO:0000256" key="11">
    <source>
        <dbReference type="ARBA" id="ARBA00025539"/>
    </source>
</evidence>
<dbReference type="InterPro" id="IPR007120">
    <property type="entry name" value="DNA-dir_RNAP_su2_dom"/>
</dbReference>
<evidence type="ECO:0000259" key="21">
    <source>
        <dbReference type="Pfam" id="PF06883"/>
    </source>
</evidence>
<feature type="region of interest" description="Disordered" evidence="15">
    <location>
        <begin position="1"/>
        <end position="29"/>
    </location>
</feature>
<evidence type="ECO:0000256" key="12">
    <source>
        <dbReference type="ARBA" id="ARBA00047768"/>
    </source>
</evidence>
<dbReference type="GeneID" id="24917970"/>
<evidence type="ECO:0000259" key="17">
    <source>
        <dbReference type="Pfam" id="PF04560"/>
    </source>
</evidence>
<dbReference type="InParanoid" id="D8LXL2"/>
<dbReference type="InterPro" id="IPR007121">
    <property type="entry name" value="RNA_pol_bsu_CS"/>
</dbReference>
<dbReference type="Proteomes" id="UP000008312">
    <property type="component" value="Unassembled WGS sequence"/>
</dbReference>
<dbReference type="InterPro" id="IPR007645">
    <property type="entry name" value="RNA_pol_Rpb2_3"/>
</dbReference>
<keyword evidence="8" id="KW-0862">Zinc</keyword>
<evidence type="ECO:0000256" key="3">
    <source>
        <dbReference type="ARBA" id="ARBA00022478"/>
    </source>
</evidence>
<keyword evidence="24" id="KW-1185">Reference proteome</keyword>
<dbReference type="SUPFAM" id="SSF64484">
    <property type="entry name" value="beta and beta-prime subunits of DNA dependent RNA-polymerase"/>
    <property type="match status" value="1"/>
</dbReference>
<evidence type="ECO:0000256" key="8">
    <source>
        <dbReference type="ARBA" id="ARBA00022833"/>
    </source>
</evidence>
<organism evidence="22">
    <name type="scientific">Blastocystis hominis</name>
    <dbReference type="NCBI Taxonomy" id="12968"/>
    <lineage>
        <taxon>Eukaryota</taxon>
        <taxon>Sar</taxon>
        <taxon>Stramenopiles</taxon>
        <taxon>Bigyra</taxon>
        <taxon>Opalozoa</taxon>
        <taxon>Opalinata</taxon>
        <taxon>Blastocystidae</taxon>
        <taxon>Blastocystis</taxon>
    </lineage>
</organism>
<dbReference type="Gene3D" id="3.90.1100.10">
    <property type="match status" value="1"/>
</dbReference>
<dbReference type="InterPro" id="IPR015712">
    <property type="entry name" value="DNA-dir_RNA_pol_su2"/>
</dbReference>
<gene>
    <name evidence="22" type="ORF">GSBLH_T00000670001</name>
    <name evidence="23" type="ORF">GSBLH_T00001308001</name>
</gene>
<dbReference type="FunFam" id="3.90.1800.10:FF:000004">
    <property type="entry name" value="DNA-directed RNA polymerase subunit beta"/>
    <property type="match status" value="1"/>
</dbReference>
<feature type="domain" description="RNA polymerase beta subunit protrusion" evidence="19">
    <location>
        <begin position="38"/>
        <end position="409"/>
    </location>
</feature>
<evidence type="ECO:0000256" key="2">
    <source>
        <dbReference type="ARBA" id="ARBA00006835"/>
    </source>
</evidence>
<evidence type="ECO:0000256" key="5">
    <source>
        <dbReference type="ARBA" id="ARBA00022695"/>
    </source>
</evidence>
<evidence type="ECO:0000259" key="16">
    <source>
        <dbReference type="Pfam" id="PF00562"/>
    </source>
</evidence>
<dbReference type="InterPro" id="IPR007641">
    <property type="entry name" value="RNA_pol_Rpb2_7"/>
</dbReference>
<evidence type="ECO:0000259" key="19">
    <source>
        <dbReference type="Pfam" id="PF04563"/>
    </source>
</evidence>
<evidence type="ECO:0000256" key="10">
    <source>
        <dbReference type="ARBA" id="ARBA00023242"/>
    </source>
</evidence>
<evidence type="ECO:0000256" key="1">
    <source>
        <dbReference type="ARBA" id="ARBA00004604"/>
    </source>
</evidence>
<evidence type="ECO:0000259" key="20">
    <source>
        <dbReference type="Pfam" id="PF04565"/>
    </source>
</evidence>
<dbReference type="Gene3D" id="3.90.1800.10">
    <property type="entry name" value="RNA polymerase alpha subunit dimerisation domain"/>
    <property type="match status" value="1"/>
</dbReference>
<dbReference type="OMA" id="FFGVVHY"/>
<dbReference type="EMBL" id="FN668639">
    <property type="protein sequence ID" value="CBK20317.2"/>
    <property type="molecule type" value="Genomic_DNA"/>
</dbReference>
<dbReference type="PROSITE" id="PS01166">
    <property type="entry name" value="RNA_POL_BETA"/>
    <property type="match status" value="1"/>
</dbReference>
<evidence type="ECO:0000256" key="13">
    <source>
        <dbReference type="RuleBase" id="RU000434"/>
    </source>
</evidence>
<evidence type="ECO:0000313" key="24">
    <source>
        <dbReference type="Proteomes" id="UP000008312"/>
    </source>
</evidence>
<dbReference type="FunFam" id="3.90.1110.10:FF:000007">
    <property type="entry name" value="DNA-directed RNA polymerase subunit beta"/>
    <property type="match status" value="1"/>
</dbReference>
<dbReference type="Gene3D" id="3.90.1070.20">
    <property type="match status" value="1"/>
</dbReference>
<dbReference type="CDD" id="cd00653">
    <property type="entry name" value="RNA_pol_B_RPB2"/>
    <property type="match status" value="1"/>
</dbReference>
<comment type="similarity">
    <text evidence="2 13">Belongs to the RNA polymerase beta chain family.</text>
</comment>
<sequence>MSESKYSPRPTVPQTYANTPSRVPGSIPKEDSERLKDLVRFHIESYNFMLDKGLSLAVRDIFPLEVENPDNKQVLRIWIQDVKIGYPIKEDGSSETRLLPHECRERGISYTSPLIAYVAHQVNDGQIVVTERNLGQLPIMVGSNRCHLSRMTPAERVNCGEEVYELGGYFICNGLERMIRLLQVTRRHIIVALDRPSFTKRGPEYTSLGCQMKCVREDMSSMTVTLHYLRDGRCTLRWFIRKQEFLVPVVLILKALKDCSDREIYEQLMRGDSNNTFLSDRLELLLRESKNMHLTTRRECLAYLGSRFRILLYMSSRYSDVEVGEELLKRYILVHLKSNEAKFALLLEMISKLYKLANKEIPPDNADSLMNHELLLGGHLMCMFLKEKLEEFLIGVRQNIAREVDRHKEKIDLYDTAWIKKALDRQSDIGKKAYYLLATGNIISSTGLDLQQAAGYTIVAEKLNHWRYLSHFRSVHRGQFFTEMKTTQPRKLLPDSWGFLCCVHTPDGAPCGLLNHLTATCSITTDVVPAPQLARLCQALGLVPADSPLVYGNHYVPVFFNGQLLGRVLAAQAAAFCDQLRLLKLDGAKLPACLEIVCVPAGEQGGPWPCVYLSTDAARMQRPVRHLGTGKTEWIGPLEQVYLEIACVEEDIRKGVTTHIEVSPANMLSLIASLTPFSDFNQSPRNMYQCQMGKQTMGTPGLSWTHRTDTKMYRLQTPQAPIVHNALYREFLFDSYPQGMNSVVAVISYTGYDLEDAMILNKSSFERGFAHASVYKSHDIDLVDPKDPATKSLIFKRPPREAIASSNPSALRLDPDGLPPIGLFVQKGDAICAVYNTETGKTSLRFHDSSEPAYVDEVRILDGDPALGVQRVNIKFRYNRNPVVGDKFSSRHGQKGVLSVLWPQIDMPFTASGITPDCIINPNAFPSRMTIGMLIESMAGKSGALHGQYMDATPFQFSEKQCAVDFFGEQLKAAGFNYYGSEPLYSGIWGDLLEADIYIGVVYYQRLRHMVSDKSQVRANGPINQLTRQPLKGRKRHGGIRFGEMERDSIIAHGASFLLHERLLNSSDRHLAVICDKCGSMLSATAKPMTQQEAATLSSRVPKMVCHVCKTSTTCHLVPMPYVTRYLVNELAAMNIKVAFDVEKISCWGVC</sequence>
<dbReference type="Pfam" id="PF00562">
    <property type="entry name" value="RNA_pol_Rpb2_6"/>
    <property type="match status" value="1"/>
</dbReference>
<dbReference type="PANTHER" id="PTHR20856">
    <property type="entry name" value="DNA-DIRECTED RNA POLYMERASE I SUBUNIT 2"/>
    <property type="match status" value="1"/>
</dbReference>
<dbReference type="Gene3D" id="2.40.270.10">
    <property type="entry name" value="DNA-directed RNA polymerase, subunit 2, domain 6"/>
    <property type="match status" value="1"/>
</dbReference>
<evidence type="ECO:0000256" key="4">
    <source>
        <dbReference type="ARBA" id="ARBA00022679"/>
    </source>
</evidence>
<dbReference type="FunFam" id="3.90.1100.10:FF:000008">
    <property type="entry name" value="DNA-directed RNA polymerase subunit beta"/>
    <property type="match status" value="1"/>
</dbReference>
<dbReference type="GeneID" id="24918575"/>
<dbReference type="GO" id="GO:0003899">
    <property type="term" value="F:DNA-directed RNA polymerase activity"/>
    <property type="evidence" value="ECO:0007669"/>
    <property type="project" value="UniProtKB-EC"/>
</dbReference>
<evidence type="ECO:0000256" key="14">
    <source>
        <dbReference type="RuleBase" id="RU363031"/>
    </source>
</evidence>
<name>D8LXL2_BLAHO</name>
<comment type="catalytic activity">
    <reaction evidence="12">
        <text>RNA(n) + a ribonucleoside 5'-triphosphate = RNA(n+1) + diphosphate</text>
        <dbReference type="Rhea" id="RHEA:21248"/>
        <dbReference type="Rhea" id="RHEA-COMP:14527"/>
        <dbReference type="Rhea" id="RHEA-COMP:17342"/>
        <dbReference type="ChEBI" id="CHEBI:33019"/>
        <dbReference type="ChEBI" id="CHEBI:61557"/>
        <dbReference type="ChEBI" id="CHEBI:140395"/>
        <dbReference type="EC" id="2.7.7.6"/>
    </reaction>
    <physiologicalReaction direction="left-to-right" evidence="12">
        <dbReference type="Rhea" id="RHEA:21249"/>
    </physiologicalReaction>
</comment>
<dbReference type="RefSeq" id="XP_012895146.1">
    <property type="nucleotide sequence ID" value="XM_013039692.1"/>
</dbReference>
<dbReference type="GO" id="GO:0005730">
    <property type="term" value="C:nucleolus"/>
    <property type="evidence" value="ECO:0007669"/>
    <property type="project" value="UniProtKB-SubCell"/>
</dbReference>
<dbReference type="OrthoDB" id="10248617at2759"/>
<dbReference type="GO" id="GO:0000428">
    <property type="term" value="C:DNA-directed RNA polymerase complex"/>
    <property type="evidence" value="ECO:0007669"/>
    <property type="project" value="UniProtKB-KW"/>
</dbReference>
<dbReference type="InterPro" id="IPR007644">
    <property type="entry name" value="RNA_pol_bsu_protrusion"/>
</dbReference>
<dbReference type="RefSeq" id="XP_012894365.1">
    <property type="nucleotide sequence ID" value="XM_013038911.1"/>
</dbReference>
<dbReference type="AlphaFoldDB" id="D8LXL2"/>
<feature type="domain" description="DNA-directed RNA polymerase I subunit RPA2" evidence="21">
    <location>
        <begin position="565"/>
        <end position="622"/>
    </location>
</feature>
<evidence type="ECO:0000313" key="22">
    <source>
        <dbReference type="EMBL" id="CBK20317.2"/>
    </source>
</evidence>
<evidence type="ECO:0000256" key="9">
    <source>
        <dbReference type="ARBA" id="ARBA00023163"/>
    </source>
</evidence>
<dbReference type="Pfam" id="PF06883">
    <property type="entry name" value="RNA_pol_Rpa2_4"/>
    <property type="match status" value="1"/>
</dbReference>
<dbReference type="GO" id="GO:0003677">
    <property type="term" value="F:DNA binding"/>
    <property type="evidence" value="ECO:0007669"/>
    <property type="project" value="InterPro"/>
</dbReference>
<feature type="domain" description="RNA polymerase Rpb2" evidence="17">
    <location>
        <begin position="1038"/>
        <end position="1140"/>
    </location>
</feature>
<dbReference type="InterPro" id="IPR037034">
    <property type="entry name" value="RNA_pol_Rpb2_2_sf"/>
</dbReference>
<evidence type="ECO:0000256" key="7">
    <source>
        <dbReference type="ARBA" id="ARBA00022771"/>
    </source>
</evidence>
<evidence type="ECO:0000259" key="18">
    <source>
        <dbReference type="Pfam" id="PF04561"/>
    </source>
</evidence>
<comment type="function">
    <text evidence="11">DNA-dependent RNA polymerase catalyzes the transcription of DNA into RNA using the four ribonucleoside triphosphates as substrates. Second largest core component of RNA polymerase I which synthesizes ribosomal RNA precursors. Proposed to contribute to the polymerase catalytic activity and forms the polymerase active center together with the largest subunit. Pol I is composed of mobile elements and RPA2 is part of the core element with the central large cleft and probably a clamp element that moves to open and close the cleft.</text>
</comment>
<keyword evidence="6" id="KW-0479">Metal-binding</keyword>
<dbReference type="InterPro" id="IPR009674">
    <property type="entry name" value="Rpa2_dom_4"/>
</dbReference>
<dbReference type="GO" id="GO:0006351">
    <property type="term" value="P:DNA-templated transcription"/>
    <property type="evidence" value="ECO:0007669"/>
    <property type="project" value="InterPro"/>
</dbReference>
<evidence type="ECO:0000256" key="6">
    <source>
        <dbReference type="ARBA" id="ARBA00022723"/>
    </source>
</evidence>
<protein>
    <recommendedName>
        <fullName evidence="14">DNA-directed RNA polymerase subunit beta</fullName>
        <ecNumber evidence="14">2.7.7.6</ecNumber>
    </recommendedName>
</protein>
<dbReference type="Gene3D" id="3.90.1110.10">
    <property type="entry name" value="RNA polymerase Rpb2, domain 2"/>
    <property type="match status" value="1"/>
</dbReference>
<keyword evidence="4 14" id="KW-0808">Transferase</keyword>
<dbReference type="EMBL" id="FN668640">
    <property type="protein sequence ID" value="CBK21098.2"/>
    <property type="molecule type" value="Genomic_DNA"/>
</dbReference>
<keyword evidence="3 14" id="KW-0240">DNA-directed RNA polymerase</keyword>
<dbReference type="FunFam" id="3.90.1100.10:FF:000016">
    <property type="entry name" value="DNA-directed RNA polymerase subunit beta"/>
    <property type="match status" value="1"/>
</dbReference>
<proteinExistence type="inferred from homology"/>
<dbReference type="GO" id="GO:0008270">
    <property type="term" value="F:zinc ion binding"/>
    <property type="evidence" value="ECO:0007669"/>
    <property type="project" value="UniProtKB-KW"/>
</dbReference>